<evidence type="ECO:0000313" key="5">
    <source>
        <dbReference type="Proteomes" id="UP001432190"/>
    </source>
</evidence>
<dbReference type="PANTHER" id="PTHR19372">
    <property type="entry name" value="SULFITE REDUCTASE"/>
    <property type="match status" value="1"/>
</dbReference>
<reference evidence="4" key="1">
    <citation type="submission" date="2022-10" db="EMBL/GenBank/DDBJ databases">
        <title>The complete genomes of actinobacterial strains from the NBC collection.</title>
        <authorList>
            <person name="Joergensen T.S."/>
            <person name="Alvarez Arevalo M."/>
            <person name="Sterndorff E.B."/>
            <person name="Faurdal D."/>
            <person name="Vuksanovic O."/>
            <person name="Mourched A.-S."/>
            <person name="Charusanti P."/>
            <person name="Shaw S."/>
            <person name="Blin K."/>
            <person name="Weber T."/>
        </authorList>
    </citation>
    <scope>NUCLEOTIDE SEQUENCE</scope>
    <source>
        <strain evidence="4">NBC_00256</strain>
    </source>
</reference>
<dbReference type="SUPFAM" id="SSF56524">
    <property type="entry name" value="Oxidoreductase molybdopterin-binding domain"/>
    <property type="match status" value="1"/>
</dbReference>
<dbReference type="PANTHER" id="PTHR19372:SF7">
    <property type="entry name" value="SULFITE OXIDASE, MITOCHONDRIAL"/>
    <property type="match status" value="1"/>
</dbReference>
<gene>
    <name evidence="4" type="ORF">OG994_29255</name>
</gene>
<keyword evidence="2" id="KW-1133">Transmembrane helix</keyword>
<feature type="compositionally biased region" description="Pro residues" evidence="1">
    <location>
        <begin position="250"/>
        <end position="263"/>
    </location>
</feature>
<name>A0ABZ1S7T5_9ACTN</name>
<feature type="compositionally biased region" description="Gly residues" evidence="1">
    <location>
        <begin position="180"/>
        <end position="197"/>
    </location>
</feature>
<dbReference type="Gene3D" id="2.60.40.650">
    <property type="match status" value="1"/>
</dbReference>
<dbReference type="Proteomes" id="UP001432190">
    <property type="component" value="Chromosome"/>
</dbReference>
<accession>A0ABZ1S7T5</accession>
<feature type="domain" description="Oxidoreductase molybdopterin-binding" evidence="3">
    <location>
        <begin position="356"/>
        <end position="508"/>
    </location>
</feature>
<feature type="transmembrane region" description="Helical" evidence="2">
    <location>
        <begin position="121"/>
        <end position="139"/>
    </location>
</feature>
<organism evidence="4 5">
    <name type="scientific">Micromonospora globbae</name>
    <dbReference type="NCBI Taxonomy" id="1894969"/>
    <lineage>
        <taxon>Bacteria</taxon>
        <taxon>Bacillati</taxon>
        <taxon>Actinomycetota</taxon>
        <taxon>Actinomycetes</taxon>
        <taxon>Micromonosporales</taxon>
        <taxon>Micromonosporaceae</taxon>
        <taxon>Micromonospora</taxon>
    </lineage>
</organism>
<evidence type="ECO:0000313" key="4">
    <source>
        <dbReference type="EMBL" id="WUP49575.1"/>
    </source>
</evidence>
<dbReference type="Pfam" id="PF00174">
    <property type="entry name" value="Oxidored_molyb"/>
    <property type="match status" value="1"/>
</dbReference>
<keyword evidence="2" id="KW-0812">Transmembrane</keyword>
<evidence type="ECO:0000256" key="1">
    <source>
        <dbReference type="SAM" id="MobiDB-lite"/>
    </source>
</evidence>
<keyword evidence="5" id="KW-1185">Reference proteome</keyword>
<dbReference type="Gene3D" id="3.90.420.10">
    <property type="entry name" value="Oxidoreductase, molybdopterin-binding domain"/>
    <property type="match status" value="1"/>
</dbReference>
<evidence type="ECO:0000256" key="2">
    <source>
        <dbReference type="SAM" id="Phobius"/>
    </source>
</evidence>
<feature type="compositionally biased region" description="Low complexity" evidence="1">
    <location>
        <begin position="161"/>
        <end position="179"/>
    </location>
</feature>
<dbReference type="InterPro" id="IPR036374">
    <property type="entry name" value="OxRdtase_Mopterin-bd_sf"/>
</dbReference>
<feature type="transmembrane region" description="Helical" evidence="2">
    <location>
        <begin position="67"/>
        <end position="87"/>
    </location>
</feature>
<protein>
    <submittedName>
        <fullName evidence="4">Molybdopterin-dependent oxidoreductase</fullName>
    </submittedName>
</protein>
<feature type="compositionally biased region" description="Pro residues" evidence="1">
    <location>
        <begin position="149"/>
        <end position="160"/>
    </location>
</feature>
<sequence>MSTTTRRYAALAGITAAAVAIGVAEAVAVLTGPRSAPLVAVGGVVVDRVPEPLKQVAIDLFGTYDKAALLVGTGVLLAAFAALLGALSVRRLAVGLAGIAGFTALGVAAALTRAGADVADALPSLIGGGLGAVVLWAFVAGPLELDPWPWTPPTPPPTPPASSAVSTSPASSAVSTSPGGSAGPGGSGGAAGPGGSSGVPSPRVPQVDSASCRAAPEMGRPISGAARQDATDIPEPGSPSGARTARPVTPAGPAPAGPAPAGPAPAGVPLESSDPESRRRFLTGAGTLLGVAAVAGLGGRWLAGRRGVSAAREAVVLPAPASPAPAVPAGADLSLTQLAPYVTSNFGFYRIDTALVVPQVDPDTWRLRIHGRVRNPMTLSFADLLARPMVERYITLACVSNEVGGDLVGNARWLGVPIRDLLDEAEPEEGADQVVGRSVDGWTCGTPTAVLRDGRDALLAVGMNGEPLPVEHGFPVRMVVPGLYGYVSACKWVTELELTSFADFDAYWVPRGWSAQGPIKTQSRIDVPRARNRLTAGPVTVAGVAWAQHRGIRRVEVRVDDGPWREAELAPAVSVDTWVQWSWRWEATPGEHRLQVRATDATGDTQTEWRQDVVPDGATGWHEVRVKVR</sequence>
<feature type="transmembrane region" description="Helical" evidence="2">
    <location>
        <begin position="281"/>
        <end position="303"/>
    </location>
</feature>
<dbReference type="SUPFAM" id="SSF81296">
    <property type="entry name" value="E set domains"/>
    <property type="match status" value="1"/>
</dbReference>
<dbReference type="InterPro" id="IPR014756">
    <property type="entry name" value="Ig_E-set"/>
</dbReference>
<evidence type="ECO:0000259" key="3">
    <source>
        <dbReference type="Pfam" id="PF00174"/>
    </source>
</evidence>
<keyword evidence="2" id="KW-0472">Membrane</keyword>
<dbReference type="InterPro" id="IPR000572">
    <property type="entry name" value="OxRdtase_Mopterin-bd_dom"/>
</dbReference>
<feature type="transmembrane region" description="Helical" evidence="2">
    <location>
        <begin position="94"/>
        <end position="115"/>
    </location>
</feature>
<feature type="region of interest" description="Disordered" evidence="1">
    <location>
        <begin position="149"/>
        <end position="277"/>
    </location>
</feature>
<dbReference type="EMBL" id="CP108084">
    <property type="protein sequence ID" value="WUP49575.1"/>
    <property type="molecule type" value="Genomic_DNA"/>
</dbReference>
<proteinExistence type="predicted"/>